<dbReference type="EMBL" id="JACCHL010000001">
    <property type="protein sequence ID" value="NYH50720.1"/>
    <property type="molecule type" value="Genomic_DNA"/>
</dbReference>
<proteinExistence type="predicted"/>
<dbReference type="EMBL" id="MCOK01000001">
    <property type="protein sequence ID" value="OOC54573.1"/>
    <property type="molecule type" value="Genomic_DNA"/>
</dbReference>
<feature type="signal peptide" evidence="1">
    <location>
        <begin position="1"/>
        <end position="27"/>
    </location>
</feature>
<evidence type="ECO:0000313" key="3">
    <source>
        <dbReference type="EMBL" id="OOC54573.1"/>
    </source>
</evidence>
<protein>
    <submittedName>
        <fullName evidence="3">Uncharacterized protein</fullName>
    </submittedName>
</protein>
<feature type="chain" id="PRO_5044566673" evidence="1">
    <location>
        <begin position="28"/>
        <end position="62"/>
    </location>
</feature>
<evidence type="ECO:0000313" key="4">
    <source>
        <dbReference type="Proteomes" id="UP000189004"/>
    </source>
</evidence>
<evidence type="ECO:0000313" key="5">
    <source>
        <dbReference type="Proteomes" id="UP000584931"/>
    </source>
</evidence>
<dbReference type="Proteomes" id="UP000584931">
    <property type="component" value="Unassembled WGS sequence"/>
</dbReference>
<dbReference type="RefSeq" id="WP_077690976.1">
    <property type="nucleotide sequence ID" value="NZ_JACCHL010000001.1"/>
</dbReference>
<keyword evidence="1" id="KW-0732">Signal</keyword>
<name>A0A1V3C1K7_9ACTN</name>
<evidence type="ECO:0000313" key="2">
    <source>
        <dbReference type="EMBL" id="NYH50720.1"/>
    </source>
</evidence>
<reference evidence="3" key="2">
    <citation type="submission" date="2016-08" db="EMBL/GenBank/DDBJ databases">
        <authorList>
            <person name="Seilhamer J.J."/>
        </authorList>
    </citation>
    <scope>NUCLEOTIDE SEQUENCE [LARGE SCALE GENOMIC DNA]</scope>
    <source>
        <strain evidence="3">UTMC102</strain>
    </source>
</reference>
<accession>A0A1V3C1K7</accession>
<accession>A0A7Y9XAG8</accession>
<organism evidence="3 4">
    <name type="scientific">Nocardiopsis sinuspersici</name>
    <dbReference type="NCBI Taxonomy" id="501010"/>
    <lineage>
        <taxon>Bacteria</taxon>
        <taxon>Bacillati</taxon>
        <taxon>Actinomycetota</taxon>
        <taxon>Actinomycetes</taxon>
        <taxon>Streptosporangiales</taxon>
        <taxon>Nocardiopsidaceae</taxon>
        <taxon>Nocardiopsis</taxon>
    </lineage>
</organism>
<sequence length="62" mass="6264">MRTTAKLMMTALFTAGLLGMGVGTASASGGGDYEACVDQQNALGLINLDLNLLAQCIATGDN</sequence>
<gene>
    <name evidence="2" type="ORF">HNR06_000309</name>
    <name evidence="3" type="ORF">NOSIN_12750</name>
</gene>
<dbReference type="Proteomes" id="UP000189004">
    <property type="component" value="Unassembled WGS sequence"/>
</dbReference>
<reference evidence="2 5" key="3">
    <citation type="submission" date="2020-07" db="EMBL/GenBank/DDBJ databases">
        <title>Sequencing the genomes of 1000 actinobacteria strains.</title>
        <authorList>
            <person name="Klenk H.-P."/>
        </authorList>
    </citation>
    <scope>NUCLEOTIDE SEQUENCE [LARGE SCALE GENOMIC DNA]</scope>
    <source>
        <strain evidence="2 5">DSM 45278</strain>
    </source>
</reference>
<dbReference type="STRING" id="501010.NOSIN_12750"/>
<evidence type="ECO:0000256" key="1">
    <source>
        <dbReference type="SAM" id="SignalP"/>
    </source>
</evidence>
<comment type="caution">
    <text evidence="3">The sequence shown here is derived from an EMBL/GenBank/DDBJ whole genome shotgun (WGS) entry which is preliminary data.</text>
</comment>
<dbReference type="OrthoDB" id="3432171at2"/>
<dbReference type="AlphaFoldDB" id="A0A1V3C1K7"/>
<reference evidence="4" key="1">
    <citation type="submission" date="2016-08" db="EMBL/GenBank/DDBJ databases">
        <authorList>
            <person name="Tokovenko B."/>
            <person name="Kalinowski J."/>
        </authorList>
    </citation>
    <scope>NUCLEOTIDE SEQUENCE [LARGE SCALE GENOMIC DNA]</scope>
    <source>
        <strain evidence="4">UTMC102</strain>
    </source>
</reference>
<keyword evidence="4" id="KW-1185">Reference proteome</keyword>